<dbReference type="SUPFAM" id="SSF49265">
    <property type="entry name" value="Fibronectin type III"/>
    <property type="match status" value="3"/>
</dbReference>
<keyword evidence="3" id="KW-0732">Signal</keyword>
<evidence type="ECO:0000256" key="2">
    <source>
        <dbReference type="SAM" id="Phobius"/>
    </source>
</evidence>
<dbReference type="PROSITE" id="PS50825">
    <property type="entry name" value="HYR"/>
    <property type="match status" value="1"/>
</dbReference>
<dbReference type="InterPro" id="IPR043555">
    <property type="entry name" value="SRPX-like"/>
</dbReference>
<dbReference type="KEGG" id="aplc:110991031"/>
<dbReference type="Proteomes" id="UP000694845">
    <property type="component" value="Unplaced"/>
</dbReference>
<evidence type="ECO:0000313" key="7">
    <source>
        <dbReference type="RefSeq" id="XP_022111812.1"/>
    </source>
</evidence>
<dbReference type="InterPro" id="IPR003410">
    <property type="entry name" value="HYR_dom"/>
</dbReference>
<dbReference type="PANTHER" id="PTHR46343">
    <property type="entry name" value="HYR DOMAIN-CONTAINING PROTEIN"/>
    <property type="match status" value="1"/>
</dbReference>
<keyword evidence="2" id="KW-1133">Transmembrane helix</keyword>
<dbReference type="RefSeq" id="XP_022111812.1">
    <property type="nucleotide sequence ID" value="XM_022256120.1"/>
</dbReference>
<dbReference type="CDD" id="cd00063">
    <property type="entry name" value="FN3"/>
    <property type="match status" value="1"/>
</dbReference>
<dbReference type="SMART" id="SM00060">
    <property type="entry name" value="FN3"/>
    <property type="match status" value="3"/>
</dbReference>
<feature type="signal peptide" evidence="3">
    <location>
        <begin position="1"/>
        <end position="32"/>
    </location>
</feature>
<dbReference type="AlphaFoldDB" id="A0A8B8A366"/>
<feature type="domain" description="Fibronectin type-III" evidence="5">
    <location>
        <begin position="477"/>
        <end position="565"/>
    </location>
</feature>
<dbReference type="OrthoDB" id="261433at2759"/>
<keyword evidence="2" id="KW-0472">Membrane</keyword>
<evidence type="ECO:0000256" key="1">
    <source>
        <dbReference type="ARBA" id="ARBA00022737"/>
    </source>
</evidence>
<name>A0A8B8A366_ACAPL</name>
<dbReference type="InterPro" id="IPR003961">
    <property type="entry name" value="FN3_dom"/>
</dbReference>
<dbReference type="GeneID" id="110991031"/>
<dbReference type="OMA" id="FITISWD"/>
<proteinExistence type="predicted"/>
<dbReference type="Gene3D" id="2.60.40.10">
    <property type="entry name" value="Immunoglobulins"/>
    <property type="match status" value="2"/>
</dbReference>
<dbReference type="Pfam" id="PF00041">
    <property type="entry name" value="fn3"/>
    <property type="match status" value="1"/>
</dbReference>
<dbReference type="Pfam" id="PF02494">
    <property type="entry name" value="HYR"/>
    <property type="match status" value="1"/>
</dbReference>
<keyword evidence="6" id="KW-1185">Reference proteome</keyword>
<dbReference type="InterPro" id="IPR013783">
    <property type="entry name" value="Ig-like_fold"/>
</dbReference>
<evidence type="ECO:0000259" key="5">
    <source>
        <dbReference type="PROSITE" id="PS50853"/>
    </source>
</evidence>
<evidence type="ECO:0000313" key="6">
    <source>
        <dbReference type="Proteomes" id="UP000694845"/>
    </source>
</evidence>
<feature type="chain" id="PRO_5034404296" evidence="3">
    <location>
        <begin position="33"/>
        <end position="660"/>
    </location>
</feature>
<evidence type="ECO:0000256" key="3">
    <source>
        <dbReference type="SAM" id="SignalP"/>
    </source>
</evidence>
<keyword evidence="1" id="KW-0677">Repeat</keyword>
<dbReference type="InterPro" id="IPR036116">
    <property type="entry name" value="FN3_sf"/>
</dbReference>
<sequence length="660" mass="72556">MAAAEWGTMCFIEGVLMSLVMLLTVNVQASVADCPDDIFQNTDTGKATTVVNWQANDTTCDLLSGSRFSIGSTNITCTDENGNDTCIFTVTVNDNEAPVFTKCPSEHIRWTIRDFDPLLPAVSAQVTWGLTSASDNSGGEVTLNSTHEPGDKFELGVTSVTYTARDESGNRNSSCTFNVQVVVQPPADYIFIDNPRTSSSVSCMTVVWPASKDGENKEYALYYWRKGTPKPDSSERIVVTPQQGDITYTFNRQEICSLFPGDLYVVEVSEESGDAISSVEHWTRPRTPRWISVVSGTSSSTSVELTWERVSLQNLEQYRVYLNMYTGYRPTSTIDLGYVSKTTDRLVVDSLRPGAAFDACVSAVVGSGDMRLESRPQSRYINLGSLRESELLAYNFTESTIAVAWRTASGTKNQNDPYMLHIDPDDADENYLAVFNPSGSLAFSEFVGLKPNTEYKINLFSNLGLILGTSQKTRPGRVANVRPMLVTDDAINLEWDAPTEGDVDSYELHISPGENSEPIKAWGTSCYFSSLTAKTEYFFKIFSVYDGMKSVPQTIMVTGGVTKAHASTPVNVVATAVGTVLSFPSIVLTIGIVILCLKYRRLKNSNDSRATVAVSFNPKEDLTDDYQDSRHYQARIKETEGVDYAVPDVDGSSHMTLDPS</sequence>
<protein>
    <submittedName>
        <fullName evidence="7">Fibronectin-like isoform X1</fullName>
    </submittedName>
</protein>
<gene>
    <name evidence="7" type="primary">LOC110991031</name>
</gene>
<evidence type="ECO:0000259" key="4">
    <source>
        <dbReference type="PROSITE" id="PS50825"/>
    </source>
</evidence>
<keyword evidence="2" id="KW-0812">Transmembrane</keyword>
<organism evidence="6 7">
    <name type="scientific">Acanthaster planci</name>
    <name type="common">Crown-of-thorns starfish</name>
    <dbReference type="NCBI Taxonomy" id="133434"/>
    <lineage>
        <taxon>Eukaryota</taxon>
        <taxon>Metazoa</taxon>
        <taxon>Echinodermata</taxon>
        <taxon>Eleutherozoa</taxon>
        <taxon>Asterozoa</taxon>
        <taxon>Asteroidea</taxon>
        <taxon>Valvatacea</taxon>
        <taxon>Valvatida</taxon>
        <taxon>Acanthasteridae</taxon>
        <taxon>Acanthaster</taxon>
    </lineage>
</organism>
<feature type="transmembrane region" description="Helical" evidence="2">
    <location>
        <begin position="572"/>
        <end position="597"/>
    </location>
</feature>
<reference evidence="7" key="1">
    <citation type="submission" date="2025-08" db="UniProtKB">
        <authorList>
            <consortium name="RefSeq"/>
        </authorList>
    </citation>
    <scope>IDENTIFICATION</scope>
</reference>
<dbReference type="PANTHER" id="PTHR46343:SF2">
    <property type="entry name" value="SUSHI_VON WILLEBRAND FACTOR TYPE A_EGF_PENTRAXIN DOMAIN-CONTAINING 1"/>
    <property type="match status" value="1"/>
</dbReference>
<feature type="domain" description="Fibronectin type-III" evidence="5">
    <location>
        <begin position="284"/>
        <end position="384"/>
    </location>
</feature>
<accession>A0A8B8A366</accession>
<dbReference type="PROSITE" id="PS50853">
    <property type="entry name" value="FN3"/>
    <property type="match status" value="2"/>
</dbReference>
<feature type="domain" description="HYR" evidence="4">
    <location>
        <begin position="93"/>
        <end position="183"/>
    </location>
</feature>